<reference evidence="2" key="1">
    <citation type="submission" date="2021-03" db="EMBL/GenBank/DDBJ databases">
        <title>Draft genome sequence of rust myrtle Austropuccinia psidii MF-1, a brazilian biotype.</title>
        <authorList>
            <person name="Quecine M.C."/>
            <person name="Pachon D.M.R."/>
            <person name="Bonatelli M.L."/>
            <person name="Correr F.H."/>
            <person name="Franceschini L.M."/>
            <person name="Leite T.F."/>
            <person name="Margarido G.R.A."/>
            <person name="Almeida C.A."/>
            <person name="Ferrarezi J.A."/>
            <person name="Labate C.A."/>
        </authorList>
    </citation>
    <scope>NUCLEOTIDE SEQUENCE</scope>
    <source>
        <strain evidence="2">MF-1</strain>
    </source>
</reference>
<proteinExistence type="predicted"/>
<dbReference type="AlphaFoldDB" id="A0A9Q3DG77"/>
<evidence type="ECO:0000313" key="2">
    <source>
        <dbReference type="EMBL" id="MBW0500450.1"/>
    </source>
</evidence>
<gene>
    <name evidence="2" type="ORF">O181_040165</name>
</gene>
<accession>A0A9Q3DG77</accession>
<keyword evidence="3" id="KW-1185">Reference proteome</keyword>
<feature type="region of interest" description="Disordered" evidence="1">
    <location>
        <begin position="1"/>
        <end position="109"/>
    </location>
</feature>
<protein>
    <submittedName>
        <fullName evidence="2">Uncharacterized protein</fullName>
    </submittedName>
</protein>
<feature type="compositionally biased region" description="Polar residues" evidence="1">
    <location>
        <begin position="90"/>
        <end position="101"/>
    </location>
</feature>
<comment type="caution">
    <text evidence="2">The sequence shown here is derived from an EMBL/GenBank/DDBJ whole genome shotgun (WGS) entry which is preliminary data.</text>
</comment>
<evidence type="ECO:0000313" key="3">
    <source>
        <dbReference type="Proteomes" id="UP000765509"/>
    </source>
</evidence>
<sequence>MVIHPTPATSHDYGAPASKNNGDSIEEDIQVPMEPSGNQVCHAESENGESGTREEVGNWANGLENIPSQPEGSRTTQNIGDTSHMVRGKLSSQMSSVSRGTTRQDHNLMNDMNTDMKNILSPLILMLQQSQDQVEERD</sequence>
<organism evidence="2 3">
    <name type="scientific">Austropuccinia psidii MF-1</name>
    <dbReference type="NCBI Taxonomy" id="1389203"/>
    <lineage>
        <taxon>Eukaryota</taxon>
        <taxon>Fungi</taxon>
        <taxon>Dikarya</taxon>
        <taxon>Basidiomycota</taxon>
        <taxon>Pucciniomycotina</taxon>
        <taxon>Pucciniomycetes</taxon>
        <taxon>Pucciniales</taxon>
        <taxon>Sphaerophragmiaceae</taxon>
        <taxon>Austropuccinia</taxon>
    </lineage>
</organism>
<name>A0A9Q3DG77_9BASI</name>
<evidence type="ECO:0000256" key="1">
    <source>
        <dbReference type="SAM" id="MobiDB-lite"/>
    </source>
</evidence>
<dbReference type="EMBL" id="AVOT02015819">
    <property type="protein sequence ID" value="MBW0500450.1"/>
    <property type="molecule type" value="Genomic_DNA"/>
</dbReference>
<feature type="compositionally biased region" description="Polar residues" evidence="1">
    <location>
        <begin position="66"/>
        <end position="81"/>
    </location>
</feature>
<dbReference type="Proteomes" id="UP000765509">
    <property type="component" value="Unassembled WGS sequence"/>
</dbReference>